<accession>D2R856</accession>
<organism evidence="1 2">
    <name type="scientific">Pirellula staleyi (strain ATCC 27377 / DSM 6068 / ICPB 4128)</name>
    <name type="common">Pirella staleyi</name>
    <dbReference type="NCBI Taxonomy" id="530564"/>
    <lineage>
        <taxon>Bacteria</taxon>
        <taxon>Pseudomonadati</taxon>
        <taxon>Planctomycetota</taxon>
        <taxon>Planctomycetia</taxon>
        <taxon>Pirellulales</taxon>
        <taxon>Pirellulaceae</taxon>
        <taxon>Pirellula</taxon>
    </lineage>
</organism>
<dbReference type="Proteomes" id="UP000001887">
    <property type="component" value="Chromosome"/>
</dbReference>
<dbReference type="EMBL" id="CP001848">
    <property type="protein sequence ID" value="ADB19387.1"/>
    <property type="molecule type" value="Genomic_DNA"/>
</dbReference>
<sequence>MSLPQFRNEDEFRKLWIAPFLSKMGFILPKNTHGPDEQGKDFIFADYDRFGHLRFLAAQVKLGDITTTRNAVEPLLSQIKRCLTVTIKYHKEAENKKVSAVYVMASGRITSNAREHIADALRQEQYGENVYFLDGDQLFRQDRYSTYNEDKAIRERILAFQLELEFNAKTILFSRKELSNGGVNLIPFQLTALSDVLASPITFSEISRLESNKLWYYYQELNRIFSTRDFSTPTIELVDDIAVYANYAEVTIELLLTQCSKMLTSIDAKYDLYIEH</sequence>
<gene>
    <name evidence="1" type="ordered locus">Psta_4746</name>
</gene>
<dbReference type="AlphaFoldDB" id="D2R856"/>
<proteinExistence type="predicted"/>
<dbReference type="KEGG" id="psl:Psta_4746"/>
<evidence type="ECO:0000313" key="1">
    <source>
        <dbReference type="EMBL" id="ADB19387.1"/>
    </source>
</evidence>
<evidence type="ECO:0000313" key="2">
    <source>
        <dbReference type="Proteomes" id="UP000001887"/>
    </source>
</evidence>
<dbReference type="HOGENOM" id="CLU_1007807_0_0_0"/>
<reference evidence="1 2" key="1">
    <citation type="journal article" date="2009" name="Stand. Genomic Sci.">
        <title>Complete genome sequence of Pirellula staleyi type strain (ATCC 27377).</title>
        <authorList>
            <person name="Clum A."/>
            <person name="Tindall B.J."/>
            <person name="Sikorski J."/>
            <person name="Ivanova N."/>
            <person name="Mavrommatis K."/>
            <person name="Lucas S."/>
            <person name="Glavina del Rio T."/>
            <person name="Nolan M."/>
            <person name="Chen F."/>
            <person name="Tice H."/>
            <person name="Pitluck S."/>
            <person name="Cheng J.F."/>
            <person name="Chertkov O."/>
            <person name="Brettin T."/>
            <person name="Han C."/>
            <person name="Detter J.C."/>
            <person name="Kuske C."/>
            <person name="Bruce D."/>
            <person name="Goodwin L."/>
            <person name="Ovchinikova G."/>
            <person name="Pati A."/>
            <person name="Mikhailova N."/>
            <person name="Chen A."/>
            <person name="Palaniappan K."/>
            <person name="Land M."/>
            <person name="Hauser L."/>
            <person name="Chang Y.J."/>
            <person name="Jeffries C.D."/>
            <person name="Chain P."/>
            <person name="Rohde M."/>
            <person name="Goker M."/>
            <person name="Bristow J."/>
            <person name="Eisen J.A."/>
            <person name="Markowitz V."/>
            <person name="Hugenholtz P."/>
            <person name="Kyrpides N.C."/>
            <person name="Klenk H.P."/>
            <person name="Lapidus A."/>
        </authorList>
    </citation>
    <scope>NUCLEOTIDE SEQUENCE [LARGE SCALE GENOMIC DNA]</scope>
    <source>
        <strain evidence="2">ATCC 27377 / DSM 6068 / ICPB 4128</strain>
    </source>
</reference>
<dbReference type="OrthoDB" id="746958at2"/>
<dbReference type="eggNOG" id="ENOG5033EB6">
    <property type="taxonomic scope" value="Bacteria"/>
</dbReference>
<name>D2R856_PIRSD</name>
<protein>
    <recommendedName>
        <fullName evidence="3">Restriction endonuclease type IV Mrr domain-containing protein</fullName>
    </recommendedName>
</protein>
<keyword evidence="2" id="KW-1185">Reference proteome</keyword>
<evidence type="ECO:0008006" key="3">
    <source>
        <dbReference type="Google" id="ProtNLM"/>
    </source>
</evidence>